<evidence type="ECO:0000256" key="3">
    <source>
        <dbReference type="RuleBase" id="RU000363"/>
    </source>
</evidence>
<accession>A0ABU8HGZ0</accession>
<proteinExistence type="inferred from homology"/>
<dbReference type="Proteomes" id="UP001312865">
    <property type="component" value="Unassembled WGS sequence"/>
</dbReference>
<dbReference type="PRINTS" id="PR00081">
    <property type="entry name" value="GDHRDH"/>
</dbReference>
<gene>
    <name evidence="4" type="ORF">WAK64_16010</name>
</gene>
<dbReference type="EC" id="1.-.-.-" evidence="4"/>
<dbReference type="PANTHER" id="PTHR44196:SF1">
    <property type="entry name" value="DEHYDROGENASE_REDUCTASE SDR FAMILY MEMBER 7B"/>
    <property type="match status" value="1"/>
</dbReference>
<dbReference type="PRINTS" id="PR00080">
    <property type="entry name" value="SDRFAMILY"/>
</dbReference>
<evidence type="ECO:0000313" key="5">
    <source>
        <dbReference type="Proteomes" id="UP001312865"/>
    </source>
</evidence>
<evidence type="ECO:0000256" key="2">
    <source>
        <dbReference type="ARBA" id="ARBA00023002"/>
    </source>
</evidence>
<reference evidence="4 5" key="1">
    <citation type="journal article" date="2018" name="J. Microbiol.">
        <title>Bacillus spongiae sp. nov., isolated from sponge of Jeju Island.</title>
        <authorList>
            <person name="Lee G.E."/>
            <person name="Im W.T."/>
            <person name="Park J.S."/>
        </authorList>
    </citation>
    <scope>NUCLEOTIDE SEQUENCE [LARGE SCALE GENOMIC DNA]</scope>
    <source>
        <strain evidence="4 5">135PIL107-10</strain>
    </source>
</reference>
<evidence type="ECO:0000256" key="1">
    <source>
        <dbReference type="ARBA" id="ARBA00006484"/>
    </source>
</evidence>
<dbReference type="Gene3D" id="3.40.50.720">
    <property type="entry name" value="NAD(P)-binding Rossmann-like Domain"/>
    <property type="match status" value="1"/>
</dbReference>
<keyword evidence="5" id="KW-1185">Reference proteome</keyword>
<dbReference type="RefSeq" id="WP_336588002.1">
    <property type="nucleotide sequence ID" value="NZ_JBBAXC010000014.1"/>
</dbReference>
<dbReference type="SUPFAM" id="SSF51735">
    <property type="entry name" value="NAD(P)-binding Rossmann-fold domains"/>
    <property type="match status" value="1"/>
</dbReference>
<protein>
    <submittedName>
        <fullName evidence="4">SDR family oxidoreductase</fullName>
        <ecNumber evidence="4">1.-.-.-</ecNumber>
    </submittedName>
</protein>
<dbReference type="PROSITE" id="PS00061">
    <property type="entry name" value="ADH_SHORT"/>
    <property type="match status" value="1"/>
</dbReference>
<dbReference type="CDD" id="cd05233">
    <property type="entry name" value="SDR_c"/>
    <property type="match status" value="1"/>
</dbReference>
<name>A0ABU8HGZ0_9BACI</name>
<dbReference type="InterPro" id="IPR002347">
    <property type="entry name" value="SDR_fam"/>
</dbReference>
<dbReference type="GO" id="GO:0016491">
    <property type="term" value="F:oxidoreductase activity"/>
    <property type="evidence" value="ECO:0007669"/>
    <property type="project" value="UniProtKB-KW"/>
</dbReference>
<dbReference type="PANTHER" id="PTHR44196">
    <property type="entry name" value="DEHYDROGENASE/REDUCTASE SDR FAMILY MEMBER 7B"/>
    <property type="match status" value="1"/>
</dbReference>
<comment type="similarity">
    <text evidence="1 3">Belongs to the short-chain dehydrogenases/reductases (SDR) family.</text>
</comment>
<comment type="caution">
    <text evidence="4">The sequence shown here is derived from an EMBL/GenBank/DDBJ whole genome shotgun (WGS) entry which is preliminary data.</text>
</comment>
<sequence length="222" mass="24025">MKSVLITGASSGLGKEFALLYSEKGYKIYAHGRSHSKLATLQNKIESSGGQVQIITADLSDRDAASSIFAAVSDTDTVDILINNAGVGYFGPLSTSTSAELEEMVTTNVFAPISLTKEFITQYDQGKIVNIISTAGLRGKVNESLYVASKFALRGFAESMQKELASTNISIVNAYMGGMDTPFWEGSDHIADRSRLRSPREVAQLIVERAESELEIIIESKK</sequence>
<dbReference type="EMBL" id="JBBAXC010000014">
    <property type="protein sequence ID" value="MEI5908552.1"/>
    <property type="molecule type" value="Genomic_DNA"/>
</dbReference>
<evidence type="ECO:0000313" key="4">
    <source>
        <dbReference type="EMBL" id="MEI5908552.1"/>
    </source>
</evidence>
<dbReference type="InterPro" id="IPR020904">
    <property type="entry name" value="Sc_DH/Rdtase_CS"/>
</dbReference>
<dbReference type="Pfam" id="PF00106">
    <property type="entry name" value="adh_short"/>
    <property type="match status" value="1"/>
</dbReference>
<keyword evidence="2 4" id="KW-0560">Oxidoreductase</keyword>
<organism evidence="4 5">
    <name type="scientific">Bacillus spongiae</name>
    <dbReference type="NCBI Taxonomy" id="2683610"/>
    <lineage>
        <taxon>Bacteria</taxon>
        <taxon>Bacillati</taxon>
        <taxon>Bacillota</taxon>
        <taxon>Bacilli</taxon>
        <taxon>Bacillales</taxon>
        <taxon>Bacillaceae</taxon>
        <taxon>Bacillus</taxon>
    </lineage>
</organism>
<dbReference type="InterPro" id="IPR036291">
    <property type="entry name" value="NAD(P)-bd_dom_sf"/>
</dbReference>